<dbReference type="Pfam" id="PF05591">
    <property type="entry name" value="T6SS_VipA"/>
    <property type="match status" value="1"/>
</dbReference>
<dbReference type="Pfam" id="PF18945">
    <property type="entry name" value="VipB_2"/>
    <property type="match status" value="1"/>
</dbReference>
<dbReference type="PANTHER" id="PTHR35565">
    <property type="entry name" value="CYTOPLASMIC PROTEIN-RELATED"/>
    <property type="match status" value="1"/>
</dbReference>
<dbReference type="InterPro" id="IPR008312">
    <property type="entry name" value="T6SS_TssB1"/>
</dbReference>
<dbReference type="OrthoDB" id="9764000at2"/>
<dbReference type="InterPro" id="IPR044031">
    <property type="entry name" value="TssC1_N"/>
</dbReference>
<dbReference type="Pfam" id="PF05943">
    <property type="entry name" value="VipB"/>
    <property type="match status" value="1"/>
</dbReference>
<feature type="domain" description="TssC1 C-terminal" evidence="3">
    <location>
        <begin position="655"/>
        <end position="766"/>
    </location>
</feature>
<evidence type="ECO:0000259" key="2">
    <source>
        <dbReference type="Pfam" id="PF05943"/>
    </source>
</evidence>
<sequence length="770" mass="82693">MGFIEDDNVQQKLTRVRPPRVRITYDVETGGAQRATQLPFIVGIVADLAGDGGGAQTPIPYKQREFIEIDRDNIFDVMKASGACVDLAHVALPPSNAGAQAEHDGTKLVFGTLDDFSPMRVVEQVPRLSSRNTARRSVRGLQARAEIDDELAAVLDRICSPEQGALRKAIADKYAPGTDKTKPGGEPAWAVLDVTPAASGALVEADNLSAENVLPQLMGRLISTQPPAPEAQAAGAPKTPVEAAKETDAGDTAKDAPKDGNAQSQAGADAPARGPGAPAAASAGRPVDWRDALVLIGHFNETVLAAIPAANPPAKRAAIWIDEAVVAIDGFLGANLDAILHAPSFQRLESTWRSIAGLVASTETGEMLKLKIFNTRRAELSSDLENAVEFDQSTLFKLIYEAEYGTLGGHPFSVLILDYPISNSAVDVEFLNKLTQVAAAAHAPLIAGADPAMFALQDFSQLGKPRDLAKLFEGNDWIAFREFRKTEDSRYATLVLPRLLLRLPYDYTVTPVGFNYVEDIWSDGARSTSDASSAGTEGAAAKATQVDAANKFLWGNAAYALAQRITNAFALYHWTAAIRGEEGGGLVDGLPLYQYRNDRGSEVLFCPTEVAITDRREKELSDLGFIALCHSKGSSQAVFFGSQTINKPIVYLSDEANANAQLSARLPYMLAASRFAHYVKVMVRRKTGGFLSRGALEAYLNNWIAQYVLLDDNATQDVKASYPLRSASIVVTDVPGAPGAYKATLFLKPHFQLEELTTSIRLVADLPKAS</sequence>
<evidence type="ECO:0000313" key="4">
    <source>
        <dbReference type="EMBL" id="SMF09258.1"/>
    </source>
</evidence>
<proteinExistence type="predicted"/>
<evidence type="ECO:0000256" key="1">
    <source>
        <dbReference type="SAM" id="MobiDB-lite"/>
    </source>
</evidence>
<feature type="compositionally biased region" description="Low complexity" evidence="1">
    <location>
        <begin position="266"/>
        <end position="284"/>
    </location>
</feature>
<protein>
    <submittedName>
        <fullName evidence="4">Type VI secretion protein, EvpB/VC_A0108 family/type VI secretion protein, VC_A0107 family</fullName>
    </submittedName>
</protein>
<dbReference type="InterPro" id="IPR010269">
    <property type="entry name" value="T6SS_TssC-like"/>
</dbReference>
<evidence type="ECO:0000259" key="3">
    <source>
        <dbReference type="Pfam" id="PF18945"/>
    </source>
</evidence>
<feature type="compositionally biased region" description="Basic and acidic residues" evidence="1">
    <location>
        <begin position="243"/>
        <end position="258"/>
    </location>
</feature>
<keyword evidence="5" id="KW-1185">Reference proteome</keyword>
<accession>A0A1X7D5N2</accession>
<dbReference type="NCBIfam" id="TIGR03355">
    <property type="entry name" value="VI_chp_2"/>
    <property type="match status" value="1"/>
</dbReference>
<feature type="domain" description="TssC1 N-terminal" evidence="2">
    <location>
        <begin position="322"/>
        <end position="645"/>
    </location>
</feature>
<dbReference type="PANTHER" id="PTHR35565:SF3">
    <property type="entry name" value="TYPE VI SECRETION SYSTEM SHEATH PROTEIN TSSC1"/>
    <property type="match status" value="1"/>
</dbReference>
<name>A0A1X7D5N2_TRICW</name>
<feature type="region of interest" description="Disordered" evidence="1">
    <location>
        <begin position="227"/>
        <end position="284"/>
    </location>
</feature>
<dbReference type="RefSeq" id="WP_085225224.1">
    <property type="nucleotide sequence ID" value="NZ_BSQD01000002.1"/>
</dbReference>
<dbReference type="InterPro" id="IPR044032">
    <property type="entry name" value="TssC1_C"/>
</dbReference>
<dbReference type="EMBL" id="FXAH01000002">
    <property type="protein sequence ID" value="SMF09258.1"/>
    <property type="molecule type" value="Genomic_DNA"/>
</dbReference>
<organism evidence="4 5">
    <name type="scientific">Trinickia caryophylli</name>
    <name type="common">Paraburkholderia caryophylli</name>
    <dbReference type="NCBI Taxonomy" id="28094"/>
    <lineage>
        <taxon>Bacteria</taxon>
        <taxon>Pseudomonadati</taxon>
        <taxon>Pseudomonadota</taxon>
        <taxon>Betaproteobacteria</taxon>
        <taxon>Burkholderiales</taxon>
        <taxon>Burkholderiaceae</taxon>
        <taxon>Trinickia</taxon>
    </lineage>
</organism>
<dbReference type="AlphaFoldDB" id="A0A1X7D5N2"/>
<dbReference type="Proteomes" id="UP000192911">
    <property type="component" value="Unassembled WGS sequence"/>
</dbReference>
<dbReference type="STRING" id="28094.SAMN06295900_102422"/>
<reference evidence="5" key="1">
    <citation type="submission" date="2017-04" db="EMBL/GenBank/DDBJ databases">
        <authorList>
            <person name="Varghese N."/>
            <person name="Submissions S."/>
        </authorList>
    </citation>
    <scope>NUCLEOTIDE SEQUENCE [LARGE SCALE GENOMIC DNA]</scope>
    <source>
        <strain evidence="5">Ballard 720</strain>
    </source>
</reference>
<evidence type="ECO:0000313" key="5">
    <source>
        <dbReference type="Proteomes" id="UP000192911"/>
    </source>
</evidence>
<dbReference type="GeneID" id="95552258"/>
<gene>
    <name evidence="4" type="ORF">SAMN06295900_102422</name>
</gene>